<dbReference type="PANTHER" id="PTHR35038:SF8">
    <property type="entry name" value="C-TYPE POLYHEME CYTOCHROME OMCC"/>
    <property type="match status" value="1"/>
</dbReference>
<name>A0A2N6D1I3_9GAMM</name>
<dbReference type="GO" id="GO:0016491">
    <property type="term" value="F:oxidoreductase activity"/>
    <property type="evidence" value="ECO:0007669"/>
    <property type="project" value="TreeGrafter"/>
</dbReference>
<gene>
    <name evidence="2" type="ORF">C0630_01205</name>
</gene>
<evidence type="ECO:0000256" key="1">
    <source>
        <dbReference type="ARBA" id="ARBA00022729"/>
    </source>
</evidence>
<dbReference type="AlphaFoldDB" id="A0A2N6D1I3"/>
<sequence>MLADGTVYKTNFWEVAREAYDAFYPPMILPAFYPAGANILDLGLPMPNVERFYLGDGALTADQQSMPGRHAPYLDNLVELFEAYVVDQPFFMNPAFRFGYVSEGVNWYEAAGIPVSAFDDYGRENPWPLYRVQAHDASGNILATNDTVVPISGEANCGACHGATVDGGNGAATDRLVQAGIEVATVLDDPKLDEVPLEVSKEYAADVNLLRLHDLKHGSGIAQPKYTPDLVDQTPVVCQSCHYTPALDLAQLGPLGEENDPGNSLHNGRDQIKNKSMSNVMHSHHGTVTDKDGNRLFPDMPAIEKDENGFVLNVVERRQVLEETCYQCHPGRRSDCLRGAMANGGMLCQDCNGSMEQVGNDFTRNVTPDNPGAFELGGDFYTNADQPRVPWANEPGCGSCHTGDAVDNMSGHADVMVNPGNSAGATDGIRLLQAYLTNDPKATPIVPTNKRFAENVITAENPAVIAAAQEAGTDQADDPRVGNPMLYRVSTGHEGIFCEACHGATHGIWPNKNPEANDNVAAVQLQGHRGTITECSTCHDARAFEDSGKFELTMNGPHGMHPVGSRHWNTHHKKAQEDGPRNSCQACHGTDGQGTVLSAMATNRILECNDDEGQFCADEGPKEFPKGHQVGCADCHENEI</sequence>
<proteinExistence type="predicted"/>
<dbReference type="PANTHER" id="PTHR35038">
    <property type="entry name" value="DISSIMILATORY SULFITE REDUCTASE SIRA"/>
    <property type="match status" value="1"/>
</dbReference>
<dbReference type="InterPro" id="IPR051829">
    <property type="entry name" value="Multiheme_Cytochr_ET"/>
</dbReference>
<evidence type="ECO:0000313" key="2">
    <source>
        <dbReference type="EMBL" id="PLX63548.1"/>
    </source>
</evidence>
<accession>A0A2N6D1I3</accession>
<keyword evidence="1" id="KW-0732">Signal</keyword>
<dbReference type="EMBL" id="PKUN01000001">
    <property type="protein sequence ID" value="PLX63548.1"/>
    <property type="molecule type" value="Genomic_DNA"/>
</dbReference>
<dbReference type="Proteomes" id="UP000235015">
    <property type="component" value="Unassembled WGS sequence"/>
</dbReference>
<dbReference type="InterPro" id="IPR036280">
    <property type="entry name" value="Multihaem_cyt_sf"/>
</dbReference>
<protein>
    <submittedName>
        <fullName evidence="2">Cytochrome C</fullName>
    </submittedName>
</protein>
<evidence type="ECO:0000313" key="3">
    <source>
        <dbReference type="Proteomes" id="UP000235015"/>
    </source>
</evidence>
<reference evidence="2 3" key="1">
    <citation type="submission" date="2017-11" db="EMBL/GenBank/DDBJ databases">
        <title>Genome-resolved metagenomics identifies genetic mobility, metabolic interactions, and unexpected diversity in perchlorate-reducing communities.</title>
        <authorList>
            <person name="Barnum T.P."/>
            <person name="Figueroa I.A."/>
            <person name="Carlstrom C.I."/>
            <person name="Lucas L.N."/>
            <person name="Engelbrektson A.L."/>
            <person name="Coates J.D."/>
        </authorList>
    </citation>
    <scope>NUCLEOTIDE SEQUENCE [LARGE SCALE GENOMIC DNA]</scope>
    <source>
        <strain evidence="2">BM301</strain>
    </source>
</reference>
<comment type="caution">
    <text evidence="2">The sequence shown here is derived from an EMBL/GenBank/DDBJ whole genome shotgun (WGS) entry which is preliminary data.</text>
</comment>
<dbReference type="STRING" id="1111735.GCA_000428045_03362"/>
<organism evidence="2 3">
    <name type="scientific">Sedimenticola selenatireducens</name>
    <dbReference type="NCBI Taxonomy" id="191960"/>
    <lineage>
        <taxon>Bacteria</taxon>
        <taxon>Pseudomonadati</taxon>
        <taxon>Pseudomonadota</taxon>
        <taxon>Gammaproteobacteria</taxon>
        <taxon>Chromatiales</taxon>
        <taxon>Sedimenticolaceae</taxon>
        <taxon>Sedimenticola</taxon>
    </lineage>
</organism>
<dbReference type="SUPFAM" id="SSF48695">
    <property type="entry name" value="Multiheme cytochromes"/>
    <property type="match status" value="2"/>
</dbReference>